<protein>
    <submittedName>
        <fullName evidence="1">Uncharacterized protein</fullName>
    </submittedName>
</protein>
<sequence>MNDTIQHFGIKGMKWGQRNRVAHLTNKYMSKGYDQNTAYQKAVRRSNVERKLKKAAIVGGVALAAYAGYKGANYLMAKKKMDAVKSGLDTMNQIRESNMLPKKGKMDKIREASRKLKDKTRDIRVNNTNKIKEASKKITDRVKEAHRKDTERFASRMTEAMEAEAARKAQKEVKKAASFKDKKSLGQKLKEISTNFKNINKKAKTQTAAIDAANSDALKMFKELSKKKV</sequence>
<name>A0A8S5PE88_9CAUD</name>
<organism evidence="1">
    <name type="scientific">Siphoviridae sp. ctWKa2</name>
    <dbReference type="NCBI Taxonomy" id="2825537"/>
    <lineage>
        <taxon>Viruses</taxon>
        <taxon>Duplodnaviria</taxon>
        <taxon>Heunggongvirae</taxon>
        <taxon>Uroviricota</taxon>
        <taxon>Caudoviricetes</taxon>
    </lineage>
</organism>
<reference evidence="1" key="1">
    <citation type="journal article" date="2021" name="Proc. Natl. Acad. Sci. U.S.A.">
        <title>A Catalog of Tens of Thousands of Viruses from Human Metagenomes Reveals Hidden Associations with Chronic Diseases.</title>
        <authorList>
            <person name="Tisza M.J."/>
            <person name="Buck C.B."/>
        </authorList>
    </citation>
    <scope>NUCLEOTIDE SEQUENCE</scope>
    <source>
        <strain evidence="1">CtWKa2</strain>
    </source>
</reference>
<dbReference type="InterPro" id="IPR055635">
    <property type="entry name" value="DUF7211"/>
</dbReference>
<proteinExistence type="predicted"/>
<evidence type="ECO:0000313" key="1">
    <source>
        <dbReference type="EMBL" id="DAE05282.1"/>
    </source>
</evidence>
<dbReference type="EMBL" id="BK015407">
    <property type="protein sequence ID" value="DAE05282.1"/>
    <property type="molecule type" value="Genomic_DNA"/>
</dbReference>
<dbReference type="Pfam" id="PF23847">
    <property type="entry name" value="DUF7211"/>
    <property type="match status" value="1"/>
</dbReference>
<accession>A0A8S5PE88</accession>